<accession>X0HRU2</accession>
<reference evidence="2" key="1">
    <citation type="submission" date="2011-11" db="EMBL/GenBank/DDBJ databases">
        <title>The Genome Sequence of Fusarium oxysporum PHW808.</title>
        <authorList>
            <consortium name="The Broad Institute Genome Sequencing Platform"/>
            <person name="Ma L.-J."/>
            <person name="Gale L.R."/>
            <person name="Schwartz D.C."/>
            <person name="Zhou S."/>
            <person name="Corby-Kistler H."/>
            <person name="Young S.K."/>
            <person name="Zeng Q."/>
            <person name="Gargeya S."/>
            <person name="Fitzgerald M."/>
            <person name="Haas B."/>
            <person name="Abouelleil A."/>
            <person name="Alvarado L."/>
            <person name="Arachchi H.M."/>
            <person name="Berlin A."/>
            <person name="Brown A."/>
            <person name="Chapman S.B."/>
            <person name="Chen Z."/>
            <person name="Dunbar C."/>
            <person name="Freedman E."/>
            <person name="Gearin G."/>
            <person name="Goldberg J."/>
            <person name="Griggs A."/>
            <person name="Gujja S."/>
            <person name="Heiman D."/>
            <person name="Howarth C."/>
            <person name="Larson L."/>
            <person name="Lui A."/>
            <person name="MacDonald P.J.P."/>
            <person name="Montmayeur A."/>
            <person name="Murphy C."/>
            <person name="Neiman D."/>
            <person name="Pearson M."/>
            <person name="Priest M."/>
            <person name="Roberts A."/>
            <person name="Saif S."/>
            <person name="Shea T."/>
            <person name="Shenoy N."/>
            <person name="Sisk P."/>
            <person name="Stolte C."/>
            <person name="Sykes S."/>
            <person name="Wortman J."/>
            <person name="Nusbaum C."/>
            <person name="Birren B."/>
        </authorList>
    </citation>
    <scope>NUCLEOTIDE SEQUENCE [LARGE SCALE GENOMIC DNA]</scope>
    <source>
        <strain evidence="2">54008</strain>
    </source>
</reference>
<dbReference type="AlphaFoldDB" id="X0HRU2"/>
<protein>
    <recommendedName>
        <fullName evidence="1">HAT C-terminal dimerisation domain-containing protein</fullName>
    </recommendedName>
</protein>
<proteinExistence type="predicted"/>
<dbReference type="Proteomes" id="UP000030676">
    <property type="component" value="Unassembled WGS sequence"/>
</dbReference>
<evidence type="ECO:0000259" key="1">
    <source>
        <dbReference type="Pfam" id="PF05699"/>
    </source>
</evidence>
<dbReference type="Pfam" id="PF05699">
    <property type="entry name" value="Dimer_Tnp_hAT"/>
    <property type="match status" value="1"/>
</dbReference>
<dbReference type="EMBL" id="KK034593">
    <property type="protein sequence ID" value="EXL63899.1"/>
    <property type="molecule type" value="Genomic_DNA"/>
</dbReference>
<evidence type="ECO:0000313" key="2">
    <source>
        <dbReference type="EMBL" id="EXL63899.1"/>
    </source>
</evidence>
<dbReference type="GO" id="GO:0046983">
    <property type="term" value="F:protein dimerization activity"/>
    <property type="evidence" value="ECO:0007669"/>
    <property type="project" value="InterPro"/>
</dbReference>
<dbReference type="InterPro" id="IPR008906">
    <property type="entry name" value="HATC_C_dom"/>
</dbReference>
<sequence length="391" mass="43542">MVAEDISRDVDDFENFIHNQPIKIEGSPLVWWCQRDQVRTYPRLSHMAIDILSVPPGSADPESAFSGGRRTLSWDRERMSCVNLEKVECIGNWLREGLMIPSSRGGRGLVVDGEINGSIRGRQVCSFGIRSSRPTHLDISRSKALDKTRERLLLLAFGAVTHAFPHSLGLGPQSELVDPLEISPLEVLGSAGLVDPCRIVVDTAGFLRDAPPFVFLLFHTRLPVRGFVTSGGPRLRCLDYPVTCVAPPQECLEHHLLPAALNAFMVRLPWVPQQDLQVGRPALVAHGAYVALLDFQVFDRRRAIVWPRYIAWVPRPPCCAVCDHPSQLFSLQLVLLAEMVDDPVRAVLAGRHCRFALQAYAHLVLRVESNPLLCLASLLFSSLLFFDLLLV</sequence>
<organism evidence="2">
    <name type="scientific">Fusarium oxysporum f. sp. conglutinans race 2 54008</name>
    <dbReference type="NCBI Taxonomy" id="1089457"/>
    <lineage>
        <taxon>Eukaryota</taxon>
        <taxon>Fungi</taxon>
        <taxon>Dikarya</taxon>
        <taxon>Ascomycota</taxon>
        <taxon>Pezizomycotina</taxon>
        <taxon>Sordariomycetes</taxon>
        <taxon>Hypocreomycetidae</taxon>
        <taxon>Hypocreales</taxon>
        <taxon>Nectriaceae</taxon>
        <taxon>Fusarium</taxon>
        <taxon>Fusarium oxysporum species complex</taxon>
    </lineage>
</organism>
<feature type="domain" description="HAT C-terminal dimerisation" evidence="1">
    <location>
        <begin position="22"/>
        <end position="94"/>
    </location>
</feature>
<gene>
    <name evidence="2" type="ORF">FOPG_19829</name>
</gene>
<dbReference type="HOGENOM" id="CLU_706045_0_0_1"/>
<reference evidence="2" key="2">
    <citation type="submission" date="2014-03" db="EMBL/GenBank/DDBJ databases">
        <title>The Genome Annotation of Fusarium oxysporum PHW808.</title>
        <authorList>
            <consortium name="The Broad Institute Genomics Platform"/>
            <person name="Ma L.-J."/>
            <person name="Corby-Kistler H."/>
            <person name="Broz K."/>
            <person name="Gale L.R."/>
            <person name="Jonkers W."/>
            <person name="O'Donnell K."/>
            <person name="Ploetz R."/>
            <person name="Steinberg C."/>
            <person name="Schwartz D.C."/>
            <person name="VanEtten H."/>
            <person name="Zhou S."/>
            <person name="Young S.K."/>
            <person name="Zeng Q."/>
            <person name="Gargeya S."/>
            <person name="Fitzgerald M."/>
            <person name="Abouelleil A."/>
            <person name="Alvarado L."/>
            <person name="Chapman S.B."/>
            <person name="Gainer-Dewar J."/>
            <person name="Goldberg J."/>
            <person name="Griggs A."/>
            <person name="Gujja S."/>
            <person name="Hansen M."/>
            <person name="Howarth C."/>
            <person name="Imamovic A."/>
            <person name="Ireland A."/>
            <person name="Larimer J."/>
            <person name="McCowan C."/>
            <person name="Murphy C."/>
            <person name="Pearson M."/>
            <person name="Poon T.W."/>
            <person name="Priest M."/>
            <person name="Roberts A."/>
            <person name="Saif S."/>
            <person name="Shea T."/>
            <person name="Sykes S."/>
            <person name="Wortman J."/>
            <person name="Nusbaum C."/>
            <person name="Birren B."/>
        </authorList>
    </citation>
    <scope>NUCLEOTIDE SEQUENCE</scope>
    <source>
        <strain evidence="2">54008</strain>
    </source>
</reference>
<name>X0HRU2_FUSOX</name>
<dbReference type="SUPFAM" id="SSF53098">
    <property type="entry name" value="Ribonuclease H-like"/>
    <property type="match status" value="1"/>
</dbReference>
<dbReference type="InterPro" id="IPR012337">
    <property type="entry name" value="RNaseH-like_sf"/>
</dbReference>
<dbReference type="OrthoDB" id="5020773at2759"/>